<keyword evidence="6" id="KW-0699">rRNA-binding</keyword>
<dbReference type="OrthoDB" id="3186107at2"/>
<proteinExistence type="inferred from homology"/>
<dbReference type="InterPro" id="IPR022973">
    <property type="entry name" value="Ribosomal_uL10_bac"/>
</dbReference>
<comment type="function">
    <text evidence="1 6">Forms part of the ribosomal stalk, playing a central role in the interaction of the ribosome with GTP-bound translation factors.</text>
</comment>
<evidence type="ECO:0000256" key="5">
    <source>
        <dbReference type="ARBA" id="ARBA00035202"/>
    </source>
</evidence>
<dbReference type="GO" id="GO:0070180">
    <property type="term" value="F:large ribosomal subunit rRNA binding"/>
    <property type="evidence" value="ECO:0007669"/>
    <property type="project" value="UniProtKB-UniRule"/>
</dbReference>
<reference evidence="8" key="1">
    <citation type="submission" date="2016-11" db="EMBL/GenBank/DDBJ databases">
        <authorList>
            <person name="Shukria A."/>
            <person name="Stevens D.C."/>
        </authorList>
    </citation>
    <scope>NUCLEOTIDE SEQUENCE [LARGE SCALE GENOMIC DNA]</scope>
    <source>
        <strain evidence="8">Cbfe23</strain>
    </source>
</reference>
<dbReference type="Gene3D" id="6.10.250.290">
    <property type="match status" value="1"/>
</dbReference>
<dbReference type="Pfam" id="PF00466">
    <property type="entry name" value="Ribosomal_L10"/>
    <property type="match status" value="1"/>
</dbReference>
<accession>A0A1L9AYS0</accession>
<organism evidence="7 8">
    <name type="scientific">Cystobacter ferrugineus</name>
    <dbReference type="NCBI Taxonomy" id="83449"/>
    <lineage>
        <taxon>Bacteria</taxon>
        <taxon>Pseudomonadati</taxon>
        <taxon>Myxococcota</taxon>
        <taxon>Myxococcia</taxon>
        <taxon>Myxococcales</taxon>
        <taxon>Cystobacterineae</taxon>
        <taxon>Archangiaceae</taxon>
        <taxon>Cystobacter</taxon>
    </lineage>
</organism>
<dbReference type="InterPro" id="IPR043141">
    <property type="entry name" value="Ribosomal_uL10-like_sf"/>
</dbReference>
<sequence>MIKSEKEELIKELNEKFARAQTAIVAEFSKLNVETVTKLRKKFRDGKVDYKVLKNTLAKRAAKGTPVEVIAEDFVGPVAIAISYDDVVAPAKILTDFIKDLETIKVRSASVQGRRVNAEGVKALAKMPGLPELRAQLLGMLNQPAGKLVRTIAAPGSQLARVLQANVDKQQPK</sequence>
<evidence type="ECO:0000256" key="3">
    <source>
        <dbReference type="ARBA" id="ARBA00022980"/>
    </source>
</evidence>
<keyword evidence="3 6" id="KW-0689">Ribosomal protein</keyword>
<dbReference type="AlphaFoldDB" id="A0A1L9AYS0"/>
<dbReference type="CDD" id="cd05797">
    <property type="entry name" value="Ribosomal_L10"/>
    <property type="match status" value="1"/>
</dbReference>
<evidence type="ECO:0000313" key="8">
    <source>
        <dbReference type="Proteomes" id="UP000182229"/>
    </source>
</evidence>
<dbReference type="PANTHER" id="PTHR11560">
    <property type="entry name" value="39S RIBOSOMAL PROTEIN L10, MITOCHONDRIAL"/>
    <property type="match status" value="1"/>
</dbReference>
<keyword evidence="6" id="KW-0694">RNA-binding</keyword>
<dbReference type="RefSeq" id="WP_071904106.1">
    <property type="nucleotide sequence ID" value="NZ_MPIN01000016.1"/>
</dbReference>
<dbReference type="InterPro" id="IPR001790">
    <property type="entry name" value="Ribosomal_uL10"/>
</dbReference>
<dbReference type="InterPro" id="IPR047865">
    <property type="entry name" value="Ribosomal_uL10_bac_type"/>
</dbReference>
<comment type="similarity">
    <text evidence="2 6">Belongs to the universal ribosomal protein uL10 family.</text>
</comment>
<dbReference type="Gene3D" id="3.30.70.1730">
    <property type="match status" value="1"/>
</dbReference>
<dbReference type="SUPFAM" id="SSF160369">
    <property type="entry name" value="Ribosomal protein L10-like"/>
    <property type="match status" value="1"/>
</dbReference>
<dbReference type="STRING" id="83449.BON30_41480"/>
<dbReference type="EMBL" id="MPIN01000016">
    <property type="protein sequence ID" value="OJH35053.1"/>
    <property type="molecule type" value="Genomic_DNA"/>
</dbReference>
<dbReference type="NCBIfam" id="NF000955">
    <property type="entry name" value="PRK00099.1-1"/>
    <property type="match status" value="1"/>
</dbReference>
<evidence type="ECO:0000256" key="6">
    <source>
        <dbReference type="HAMAP-Rule" id="MF_00362"/>
    </source>
</evidence>
<protein>
    <recommendedName>
        <fullName evidence="5 6">Large ribosomal subunit protein uL10</fullName>
    </recommendedName>
</protein>
<evidence type="ECO:0000256" key="4">
    <source>
        <dbReference type="ARBA" id="ARBA00023274"/>
    </source>
</evidence>
<comment type="caution">
    <text evidence="7">The sequence shown here is derived from an EMBL/GenBank/DDBJ whole genome shotgun (WGS) entry which is preliminary data.</text>
</comment>
<dbReference type="Proteomes" id="UP000182229">
    <property type="component" value="Unassembled WGS sequence"/>
</dbReference>
<dbReference type="HAMAP" id="MF_00362">
    <property type="entry name" value="Ribosomal_uL10"/>
    <property type="match status" value="1"/>
</dbReference>
<name>A0A1L9AYS0_9BACT</name>
<dbReference type="GO" id="GO:0006412">
    <property type="term" value="P:translation"/>
    <property type="evidence" value="ECO:0007669"/>
    <property type="project" value="UniProtKB-UniRule"/>
</dbReference>
<dbReference type="GO" id="GO:1990904">
    <property type="term" value="C:ribonucleoprotein complex"/>
    <property type="evidence" value="ECO:0007669"/>
    <property type="project" value="UniProtKB-KW"/>
</dbReference>
<reference evidence="7 8" key="2">
    <citation type="submission" date="2016-12" db="EMBL/GenBank/DDBJ databases">
        <title>Draft Genome Sequence of Cystobacter ferrugineus Strain Cbfe23.</title>
        <authorList>
            <person name="Akbar S."/>
            <person name="Dowd S.E."/>
            <person name="Stevens D.C."/>
        </authorList>
    </citation>
    <scope>NUCLEOTIDE SEQUENCE [LARGE SCALE GENOMIC DNA]</scope>
    <source>
        <strain evidence="7 8">Cbfe23</strain>
    </source>
</reference>
<evidence type="ECO:0000256" key="1">
    <source>
        <dbReference type="ARBA" id="ARBA00002633"/>
    </source>
</evidence>
<evidence type="ECO:0000256" key="2">
    <source>
        <dbReference type="ARBA" id="ARBA00008889"/>
    </source>
</evidence>
<gene>
    <name evidence="6" type="primary">rplJ</name>
    <name evidence="7" type="ORF">BON30_41480</name>
</gene>
<keyword evidence="8" id="KW-1185">Reference proteome</keyword>
<evidence type="ECO:0000313" key="7">
    <source>
        <dbReference type="EMBL" id="OJH35053.1"/>
    </source>
</evidence>
<comment type="subunit">
    <text evidence="6">Part of the ribosomal stalk of the 50S ribosomal subunit. The N-terminus interacts with L11 and the large rRNA to form the base of the stalk. The C-terminus forms an elongated spine to which L12 dimers bind in a sequential fashion forming a multimeric L10(L12)X complex.</text>
</comment>
<dbReference type="GO" id="GO:0005840">
    <property type="term" value="C:ribosome"/>
    <property type="evidence" value="ECO:0007669"/>
    <property type="project" value="UniProtKB-KW"/>
</dbReference>
<keyword evidence="4 6" id="KW-0687">Ribonucleoprotein</keyword>